<dbReference type="PANTHER" id="PTHR30461:SF2">
    <property type="entry name" value="SERINE RECOMBINASE PINE-RELATED"/>
    <property type="match status" value="1"/>
</dbReference>
<keyword evidence="2" id="KW-0233">DNA recombination</keyword>
<feature type="domain" description="Resolvase/invertase-type recombinase catalytic" evidence="3">
    <location>
        <begin position="4"/>
        <end position="151"/>
    </location>
</feature>
<dbReference type="SMART" id="SM00857">
    <property type="entry name" value="Resolvase"/>
    <property type="match status" value="1"/>
</dbReference>
<proteinExistence type="predicted"/>
<reference evidence="4" key="1">
    <citation type="submission" date="2021-01" db="EMBL/GenBank/DDBJ databases">
        <title>Whole genome shotgun sequence of Actinoplanes rishiriensis NBRC 108556.</title>
        <authorList>
            <person name="Komaki H."/>
            <person name="Tamura T."/>
        </authorList>
    </citation>
    <scope>NUCLEOTIDE SEQUENCE</scope>
    <source>
        <strain evidence="4">NBRC 108556</strain>
    </source>
</reference>
<accession>A0A919K6S8</accession>
<name>A0A919K6S8_9ACTN</name>
<comment type="caution">
    <text evidence="4">The sequence shown here is derived from an EMBL/GenBank/DDBJ whole genome shotgun (WGS) entry which is preliminary data.</text>
</comment>
<evidence type="ECO:0000259" key="3">
    <source>
        <dbReference type="SMART" id="SM00857"/>
    </source>
</evidence>
<evidence type="ECO:0000313" key="5">
    <source>
        <dbReference type="Proteomes" id="UP000636960"/>
    </source>
</evidence>
<dbReference type="CDD" id="cd00338">
    <property type="entry name" value="Ser_Recombinase"/>
    <property type="match status" value="1"/>
</dbReference>
<dbReference type="PANTHER" id="PTHR30461">
    <property type="entry name" value="DNA-INVERTASE FROM LAMBDOID PROPHAGE"/>
    <property type="match status" value="1"/>
</dbReference>
<dbReference type="Proteomes" id="UP000636960">
    <property type="component" value="Unassembled WGS sequence"/>
</dbReference>
<dbReference type="SUPFAM" id="SSF53041">
    <property type="entry name" value="Resolvase-like"/>
    <property type="match status" value="1"/>
</dbReference>
<dbReference type="InterPro" id="IPR050639">
    <property type="entry name" value="SSR_resolvase"/>
</dbReference>
<dbReference type="EMBL" id="BOMV01000077">
    <property type="protein sequence ID" value="GIE99822.1"/>
    <property type="molecule type" value="Genomic_DNA"/>
</dbReference>
<dbReference type="InterPro" id="IPR036162">
    <property type="entry name" value="Resolvase-like_N_sf"/>
</dbReference>
<dbReference type="RefSeq" id="WP_203786846.1">
    <property type="nucleotide sequence ID" value="NZ_BOMV01000077.1"/>
</dbReference>
<keyword evidence="5" id="KW-1185">Reference proteome</keyword>
<organism evidence="4 5">
    <name type="scientific">Paractinoplanes rishiriensis</name>
    <dbReference type="NCBI Taxonomy" id="1050105"/>
    <lineage>
        <taxon>Bacteria</taxon>
        <taxon>Bacillati</taxon>
        <taxon>Actinomycetota</taxon>
        <taxon>Actinomycetes</taxon>
        <taxon>Micromonosporales</taxon>
        <taxon>Micromonosporaceae</taxon>
        <taxon>Paractinoplanes</taxon>
    </lineage>
</organism>
<dbReference type="GO" id="GO:0003677">
    <property type="term" value="F:DNA binding"/>
    <property type="evidence" value="ECO:0007669"/>
    <property type="project" value="UniProtKB-KW"/>
</dbReference>
<dbReference type="GO" id="GO:0000150">
    <property type="term" value="F:DNA strand exchange activity"/>
    <property type="evidence" value="ECO:0007669"/>
    <property type="project" value="InterPro"/>
</dbReference>
<protein>
    <recommendedName>
        <fullName evidence="3">Resolvase/invertase-type recombinase catalytic domain-containing protein</fullName>
    </recommendedName>
</protein>
<sequence>MALGAGFVRVSTGSQEEASQVKVIEADAAERGVTIVKWFRLHGYSASHGTQEPALREVIADIARGDYSTLFVTESSRLDRREDLDAQAEILLAIRSAGGDIVSVGEPQFGRTDFAGRIVTLVAQHANAEKSKTVKRETYRGIMMIRDNKAFHGPLPAFWVTKGVRHAKQAWCRDRVAVVDIYDRVARGDSLLSVARAYDLYPNSIKAVIRFSANHTGVVECSYTYGGHTETWAHEVEPVVDSALWWRANKVLDANMSDSRVNKGGRPVASPANWVSGILDCPGCGGKLFLRAGMTPAKDSRTGKPRVPRPRTLKLRCGGHMKQRLACGEFKGIDAQPVIDVITGMFANDTTDILAFQRVAGNAHELDELQAGLRKIQARLSATEDDDELDSLVAERKAVKARIEGFVIVADRFDYAPTGQTVAEMWNAGDDTVKRGMARAVKASWGMVLAEHGGRWGIAIGSAGHNGPADTIGIVDLGNGLCFRR</sequence>
<dbReference type="Pfam" id="PF00239">
    <property type="entry name" value="Resolvase"/>
    <property type="match status" value="1"/>
</dbReference>
<gene>
    <name evidence="4" type="ORF">Ari01nite_72870</name>
</gene>
<evidence type="ECO:0000256" key="2">
    <source>
        <dbReference type="ARBA" id="ARBA00023172"/>
    </source>
</evidence>
<evidence type="ECO:0000313" key="4">
    <source>
        <dbReference type="EMBL" id="GIE99822.1"/>
    </source>
</evidence>
<dbReference type="InterPro" id="IPR006119">
    <property type="entry name" value="Resolv_N"/>
</dbReference>
<evidence type="ECO:0000256" key="1">
    <source>
        <dbReference type="ARBA" id="ARBA00023125"/>
    </source>
</evidence>
<dbReference type="Gene3D" id="3.40.50.1390">
    <property type="entry name" value="Resolvase, N-terminal catalytic domain"/>
    <property type="match status" value="1"/>
</dbReference>
<keyword evidence="1" id="KW-0238">DNA-binding</keyword>
<dbReference type="AlphaFoldDB" id="A0A919K6S8"/>